<feature type="binding site" evidence="4">
    <location>
        <begin position="45"/>
        <end position="47"/>
    </location>
    <ligand>
        <name>N(1)-(5-phospho-beta-D-ribosyl)glycinamide</name>
        <dbReference type="ChEBI" id="CHEBI:143788"/>
    </ligand>
</feature>
<dbReference type="EC" id="2.1.2.2" evidence="4"/>
<dbReference type="OrthoDB" id="9806170at2"/>
<dbReference type="PATRIC" id="fig|111780.3.peg.2487"/>
<dbReference type="EMBL" id="CP003653">
    <property type="protein sequence ID" value="AFZ35927.1"/>
    <property type="molecule type" value="Genomic_DNA"/>
</dbReference>
<reference evidence="7" key="1">
    <citation type="journal article" date="2013" name="Proc. Natl. Acad. Sci. U.S.A.">
        <title>Improving the coverage of the cyanobacterial phylum using diversity-driven genome sequencing.</title>
        <authorList>
            <person name="Shih P.M."/>
            <person name="Wu D."/>
            <person name="Latifi A."/>
            <person name="Axen S.D."/>
            <person name="Fewer D.P."/>
            <person name="Talla E."/>
            <person name="Calteau A."/>
            <person name="Cai F."/>
            <person name="Tandeau de Marsac N."/>
            <person name="Rippka R."/>
            <person name="Herdman M."/>
            <person name="Sivonen K."/>
            <person name="Coursin T."/>
            <person name="Laurent T."/>
            <person name="Goodwin L."/>
            <person name="Nolan M."/>
            <person name="Davenport K.W."/>
            <person name="Han C.S."/>
            <person name="Rubin E.M."/>
            <person name="Eisen J.A."/>
            <person name="Woyke T."/>
            <person name="Gugger M."/>
            <person name="Kerfeld C.A."/>
        </authorList>
    </citation>
    <scope>NUCLEOTIDE SEQUENCE [LARGE SCALE GENOMIC DNA]</scope>
    <source>
        <strain evidence="7">ATCC 29371 / PCC 7437</strain>
    </source>
</reference>
<dbReference type="PANTHER" id="PTHR43369:SF2">
    <property type="entry name" value="PHOSPHORIBOSYLGLYCINAMIDE FORMYLTRANSFERASE"/>
    <property type="match status" value="1"/>
</dbReference>
<dbReference type="KEGG" id="scs:Sta7437_2388"/>
<evidence type="ECO:0000313" key="6">
    <source>
        <dbReference type="EMBL" id="AFZ35927.1"/>
    </source>
</evidence>
<comment type="function">
    <text evidence="4">Catalyzes the transfer of a formyl group from 10-formyltetrahydrofolate to 5-phospho-ribosyl-glycinamide (GAR), producing 5-phospho-ribosyl-N-formylglycinamide (FGAR) and tetrahydrofolate.</text>
</comment>
<dbReference type="GO" id="GO:0006189">
    <property type="term" value="P:'de novo' IMP biosynthetic process"/>
    <property type="evidence" value="ECO:0007669"/>
    <property type="project" value="UniProtKB-UniRule"/>
</dbReference>
<dbReference type="InterPro" id="IPR002376">
    <property type="entry name" value="Formyl_transf_N"/>
</dbReference>
<dbReference type="SUPFAM" id="SSF53328">
    <property type="entry name" value="Formyltransferase"/>
    <property type="match status" value="1"/>
</dbReference>
<keyword evidence="7" id="KW-1185">Reference proteome</keyword>
<dbReference type="AlphaFoldDB" id="K9XW82"/>
<dbReference type="HAMAP" id="MF_01930">
    <property type="entry name" value="PurN"/>
    <property type="match status" value="1"/>
</dbReference>
<feature type="active site" description="Proton donor" evidence="4">
    <location>
        <position position="142"/>
    </location>
</feature>
<evidence type="ECO:0000259" key="5">
    <source>
        <dbReference type="Pfam" id="PF00551"/>
    </source>
</evidence>
<dbReference type="eggNOG" id="COG0299">
    <property type="taxonomic scope" value="Bacteria"/>
</dbReference>
<comment type="pathway">
    <text evidence="1 4">Purine metabolism; IMP biosynthesis via de novo pathway; N(2)-formyl-N(1)-(5-phospho-D-ribosyl)glycinamide from N(1)-(5-phospho-D-ribosyl)glycinamide (10-formyl THF route): step 1/1.</text>
</comment>
<dbReference type="PANTHER" id="PTHR43369">
    <property type="entry name" value="PHOSPHORIBOSYLGLYCINAMIDE FORMYLTRANSFERASE"/>
    <property type="match status" value="1"/>
</dbReference>
<feature type="binding site" evidence="4">
    <location>
        <position position="98"/>
    </location>
    <ligand>
        <name>(6R)-10-formyltetrahydrofolate</name>
        <dbReference type="ChEBI" id="CHEBI:195366"/>
    </ligand>
</feature>
<comment type="catalytic activity">
    <reaction evidence="4">
        <text>N(1)-(5-phospho-beta-D-ribosyl)glycinamide + (6R)-10-formyltetrahydrofolate = N(2)-formyl-N(1)-(5-phospho-beta-D-ribosyl)glycinamide + (6S)-5,6,7,8-tetrahydrofolate + H(+)</text>
        <dbReference type="Rhea" id="RHEA:15053"/>
        <dbReference type="ChEBI" id="CHEBI:15378"/>
        <dbReference type="ChEBI" id="CHEBI:57453"/>
        <dbReference type="ChEBI" id="CHEBI:143788"/>
        <dbReference type="ChEBI" id="CHEBI:147286"/>
        <dbReference type="ChEBI" id="CHEBI:195366"/>
        <dbReference type="EC" id="2.1.2.2"/>
    </reaction>
</comment>
<dbReference type="STRING" id="111780.Sta7437_2388"/>
<dbReference type="UniPathway" id="UPA00074">
    <property type="reaction ID" value="UER00126"/>
</dbReference>
<comment type="similarity">
    <text evidence="4">Belongs to the GART family.</text>
</comment>
<dbReference type="GO" id="GO:0004644">
    <property type="term" value="F:phosphoribosylglycinamide formyltransferase activity"/>
    <property type="evidence" value="ECO:0007669"/>
    <property type="project" value="UniProtKB-UniRule"/>
</dbReference>
<dbReference type="Gene3D" id="3.40.50.170">
    <property type="entry name" value="Formyl transferase, N-terminal domain"/>
    <property type="match status" value="1"/>
</dbReference>
<evidence type="ECO:0000256" key="4">
    <source>
        <dbReference type="HAMAP-Rule" id="MF_01930"/>
    </source>
</evidence>
<dbReference type="NCBIfam" id="TIGR00639">
    <property type="entry name" value="PurN"/>
    <property type="match status" value="1"/>
</dbReference>
<dbReference type="InterPro" id="IPR004607">
    <property type="entry name" value="GART"/>
</dbReference>
<feature type="binding site" evidence="4">
    <location>
        <position position="140"/>
    </location>
    <ligand>
        <name>(6R)-10-formyltetrahydrofolate</name>
        <dbReference type="ChEBI" id="CHEBI:195366"/>
    </ligand>
</feature>
<feature type="domain" description="Formyl transferase N-terminal" evidence="5">
    <location>
        <begin position="39"/>
        <end position="215"/>
    </location>
</feature>
<name>K9XW82_STAC7</name>
<evidence type="ECO:0000256" key="2">
    <source>
        <dbReference type="ARBA" id="ARBA00022679"/>
    </source>
</evidence>
<organism evidence="6 7">
    <name type="scientific">Stanieria cyanosphaera (strain ATCC 29371 / PCC 7437)</name>
    <dbReference type="NCBI Taxonomy" id="111780"/>
    <lineage>
        <taxon>Bacteria</taxon>
        <taxon>Bacillati</taxon>
        <taxon>Cyanobacteriota</taxon>
        <taxon>Cyanophyceae</taxon>
        <taxon>Pleurocapsales</taxon>
        <taxon>Dermocarpellaceae</taxon>
        <taxon>Stanieria</taxon>
    </lineage>
</organism>
<sequence length="227" mass="25105">MIIQAISDRVNACFADRVLISPNLSSSQLKLDQPLSLGIMASGSGTNFEAVASAIADGQLNAEIKVLIYNNPDAQVRSRAEKYNIPTILINHREYQKREDLDEVIVTTFQEYGVRWVIMAGWMRVVTQVLIDAFPNRLINIHPSLLPSFKGIRAIEQALAAKVKITGCTVHLVSLEVDSGLILMQAAVPILPDDTPETLHCRVQVQEHNILPKAIALAAMKEMKKLE</sequence>
<comment type="caution">
    <text evidence="4">Lacks conserved residue(s) required for the propagation of feature annotation.</text>
</comment>
<evidence type="ECO:0000256" key="3">
    <source>
        <dbReference type="ARBA" id="ARBA00022755"/>
    </source>
</evidence>
<evidence type="ECO:0000313" key="7">
    <source>
        <dbReference type="Proteomes" id="UP000010473"/>
    </source>
</evidence>
<evidence type="ECO:0000256" key="1">
    <source>
        <dbReference type="ARBA" id="ARBA00005054"/>
    </source>
</evidence>
<keyword evidence="3 4" id="KW-0658">Purine biosynthesis</keyword>
<dbReference type="GO" id="GO:0005829">
    <property type="term" value="C:cytosol"/>
    <property type="evidence" value="ECO:0007669"/>
    <property type="project" value="TreeGrafter"/>
</dbReference>
<proteinExistence type="inferred from homology"/>
<keyword evidence="2 4" id="KW-0808">Transferase</keyword>
<dbReference type="HOGENOM" id="CLU_038395_1_2_3"/>
<accession>K9XW82</accession>
<dbReference type="InterPro" id="IPR036477">
    <property type="entry name" value="Formyl_transf_N_sf"/>
</dbReference>
<protein>
    <recommendedName>
        <fullName evidence="4">Phosphoribosylglycinamide formyltransferase</fullName>
        <ecNumber evidence="4">2.1.2.2</ecNumber>
    </recommendedName>
    <alternativeName>
        <fullName evidence="4">5'-phosphoribosylglycinamide transformylase</fullName>
    </alternativeName>
    <alternativeName>
        <fullName evidence="4">GAR transformylase</fullName>
        <shortName evidence="4">GART</shortName>
    </alternativeName>
</protein>
<dbReference type="Pfam" id="PF00551">
    <property type="entry name" value="Formyl_trans_N"/>
    <property type="match status" value="1"/>
</dbReference>
<gene>
    <name evidence="4" type="primary">purN</name>
    <name evidence="6" type="ordered locus">Sta7437_2388</name>
</gene>
<dbReference type="CDD" id="cd08645">
    <property type="entry name" value="FMT_core_GART"/>
    <property type="match status" value="1"/>
</dbReference>
<dbReference type="RefSeq" id="WP_015193595.1">
    <property type="nucleotide sequence ID" value="NC_019748.1"/>
</dbReference>
<feature type="site" description="Raises pKa of active site His" evidence="4">
    <location>
        <position position="178"/>
    </location>
</feature>
<dbReference type="Proteomes" id="UP000010473">
    <property type="component" value="Chromosome"/>
</dbReference>